<organism evidence="2 3">
    <name type="scientific">Polaribacter filamentus</name>
    <dbReference type="NCBI Taxonomy" id="53483"/>
    <lineage>
        <taxon>Bacteria</taxon>
        <taxon>Pseudomonadati</taxon>
        <taxon>Bacteroidota</taxon>
        <taxon>Flavobacteriia</taxon>
        <taxon>Flavobacteriales</taxon>
        <taxon>Flavobacteriaceae</taxon>
    </lineage>
</organism>
<gene>
    <name evidence="2" type="ORF">BST83_08200</name>
</gene>
<keyword evidence="1" id="KW-0472">Membrane</keyword>
<evidence type="ECO:0000313" key="2">
    <source>
        <dbReference type="EMBL" id="PQB07131.1"/>
    </source>
</evidence>
<keyword evidence="1" id="KW-0812">Transmembrane</keyword>
<feature type="transmembrane region" description="Helical" evidence="1">
    <location>
        <begin position="103"/>
        <end position="121"/>
    </location>
</feature>
<feature type="transmembrane region" description="Helical" evidence="1">
    <location>
        <begin position="168"/>
        <end position="186"/>
    </location>
</feature>
<name>A0A2S7KWX2_9FLAO</name>
<keyword evidence="1" id="KW-1133">Transmembrane helix</keyword>
<feature type="transmembrane region" description="Helical" evidence="1">
    <location>
        <begin position="128"/>
        <end position="146"/>
    </location>
</feature>
<dbReference type="RefSeq" id="WP_104809367.1">
    <property type="nucleotide sequence ID" value="NZ_MQUA01000013.1"/>
</dbReference>
<keyword evidence="3" id="KW-1185">Reference proteome</keyword>
<dbReference type="Pfam" id="PF04240">
    <property type="entry name" value="Caroten_synth"/>
    <property type="match status" value="1"/>
</dbReference>
<sequence>MTKIISLENRWIGLLLLFYFFGLLGISFVQYRDLFLPLTPFNLLLTLVVFYKVNEDYSNKFLILSFLIFLIGFSVEAIGVTTGVLFGSYAYGDLFGIKIFETPIMIGVNWLFLALSTYGVVQYFTKKALWLILVPPVLMTSLDFLVEPVAIKLDFWNWENEIIPLQNYLMWFITSIFIHGLIYFFRPKINAKVSFVIIVSQLIFFGVLNLVL</sequence>
<protein>
    <recommendedName>
        <fullName evidence="4">Carotenoid biosynthesis protein</fullName>
    </recommendedName>
</protein>
<dbReference type="PANTHER" id="PTHR39419:SF1">
    <property type="entry name" value="SLL0814 PROTEIN"/>
    <property type="match status" value="1"/>
</dbReference>
<dbReference type="AlphaFoldDB" id="A0A2S7KWX2"/>
<dbReference type="EMBL" id="MQUA01000013">
    <property type="protein sequence ID" value="PQB07131.1"/>
    <property type="molecule type" value="Genomic_DNA"/>
</dbReference>
<accession>A0A2S7KWX2</accession>
<reference evidence="2 3" key="1">
    <citation type="submission" date="2016-11" db="EMBL/GenBank/DDBJ databases">
        <title>Trade-off between light-utilization and light-protection in marine flavobacteria.</title>
        <authorList>
            <person name="Kumagai Y."/>
        </authorList>
    </citation>
    <scope>NUCLEOTIDE SEQUENCE [LARGE SCALE GENOMIC DNA]</scope>
    <source>
        <strain evidence="2 3">ATCC 700397</strain>
    </source>
</reference>
<evidence type="ECO:0000256" key="1">
    <source>
        <dbReference type="SAM" id="Phobius"/>
    </source>
</evidence>
<evidence type="ECO:0000313" key="3">
    <source>
        <dbReference type="Proteomes" id="UP000239522"/>
    </source>
</evidence>
<evidence type="ECO:0008006" key="4">
    <source>
        <dbReference type="Google" id="ProtNLM"/>
    </source>
</evidence>
<dbReference type="PANTHER" id="PTHR39419">
    <property type="entry name" value="SLL0814 PROTEIN"/>
    <property type="match status" value="1"/>
</dbReference>
<dbReference type="OrthoDB" id="9811293at2"/>
<dbReference type="InterPro" id="IPR007354">
    <property type="entry name" value="CruF-like"/>
</dbReference>
<feature type="transmembrane region" description="Helical" evidence="1">
    <location>
        <begin position="193"/>
        <end position="211"/>
    </location>
</feature>
<feature type="transmembrane region" description="Helical" evidence="1">
    <location>
        <begin position="12"/>
        <end position="29"/>
    </location>
</feature>
<feature type="transmembrane region" description="Helical" evidence="1">
    <location>
        <begin position="61"/>
        <end position="91"/>
    </location>
</feature>
<feature type="transmembrane region" description="Helical" evidence="1">
    <location>
        <begin position="35"/>
        <end position="54"/>
    </location>
</feature>
<dbReference type="Proteomes" id="UP000239522">
    <property type="component" value="Unassembled WGS sequence"/>
</dbReference>
<proteinExistence type="predicted"/>
<comment type="caution">
    <text evidence="2">The sequence shown here is derived from an EMBL/GenBank/DDBJ whole genome shotgun (WGS) entry which is preliminary data.</text>
</comment>